<dbReference type="InterPro" id="IPR022476">
    <property type="entry name" value="Spore_YabP/YqfC"/>
</dbReference>
<reference evidence="1 3" key="1">
    <citation type="submission" date="2015-09" db="EMBL/GenBank/DDBJ databases">
        <authorList>
            <consortium name="Pathogen Informatics"/>
        </authorList>
    </citation>
    <scope>NUCLEOTIDE SEQUENCE [LARGE SCALE GENOMIC DNA]</scope>
    <source>
        <strain evidence="1 3">2789STDY5834966</strain>
    </source>
</reference>
<dbReference type="Gene3D" id="2.60.40.2000">
    <property type="match status" value="1"/>
</dbReference>
<dbReference type="AlphaFoldDB" id="A0A173RVV4"/>
<sequence>MLERKSPFVCSVNGAKEISIENYGSLGDFSDKKIVLNCYKCKMIIEGEGLLIEYFTDVDMKITGHIHSIHF</sequence>
<accession>A0A173RVV4</accession>
<dbReference type="RefSeq" id="WP_005346269.1">
    <property type="nucleotide sequence ID" value="NZ_BLYK01000110.1"/>
</dbReference>
<dbReference type="OrthoDB" id="2989236at2"/>
<evidence type="ECO:0000313" key="3">
    <source>
        <dbReference type="Proteomes" id="UP000095390"/>
    </source>
</evidence>
<evidence type="ECO:0000313" key="2">
    <source>
        <dbReference type="EMBL" id="RHN13873.1"/>
    </source>
</evidence>
<gene>
    <name evidence="2" type="ORF">DWZ29_07085</name>
    <name evidence="1" type="ORF">ERS852578_00457</name>
</gene>
<name>A0A173RVV4_9FIRM</name>
<dbReference type="Pfam" id="PF07873">
    <property type="entry name" value="YabP"/>
    <property type="match status" value="1"/>
</dbReference>
<dbReference type="GeneID" id="75048713"/>
<dbReference type="EMBL" id="QRQO01000015">
    <property type="protein sequence ID" value="RHN13873.1"/>
    <property type="molecule type" value="Genomic_DNA"/>
</dbReference>
<evidence type="ECO:0000313" key="1">
    <source>
        <dbReference type="EMBL" id="CUM82143.1"/>
    </source>
</evidence>
<evidence type="ECO:0000313" key="4">
    <source>
        <dbReference type="Proteomes" id="UP000283700"/>
    </source>
</evidence>
<dbReference type="Proteomes" id="UP000095390">
    <property type="component" value="Unassembled WGS sequence"/>
</dbReference>
<dbReference type="Proteomes" id="UP000283700">
    <property type="component" value="Unassembled WGS sequence"/>
</dbReference>
<reference evidence="2 4" key="2">
    <citation type="submission" date="2018-08" db="EMBL/GenBank/DDBJ databases">
        <title>A genome reference for cultivated species of the human gut microbiota.</title>
        <authorList>
            <person name="Zou Y."/>
            <person name="Xue W."/>
            <person name="Luo G."/>
        </authorList>
    </citation>
    <scope>NUCLEOTIDE SEQUENCE [LARGE SCALE GENOMIC DNA]</scope>
    <source>
        <strain evidence="2 4">AF31-17AC</strain>
    </source>
</reference>
<protein>
    <submittedName>
        <fullName evidence="1">Sporulation protein YqfC</fullName>
    </submittedName>
</protein>
<dbReference type="InterPro" id="IPR038705">
    <property type="entry name" value="YabP_sf"/>
</dbReference>
<dbReference type="EMBL" id="CYYC01000004">
    <property type="protein sequence ID" value="CUM82143.1"/>
    <property type="molecule type" value="Genomic_DNA"/>
</dbReference>
<proteinExistence type="predicted"/>
<organism evidence="1 3">
    <name type="scientific">Anaerobutyricum hallii</name>
    <dbReference type="NCBI Taxonomy" id="39488"/>
    <lineage>
        <taxon>Bacteria</taxon>
        <taxon>Bacillati</taxon>
        <taxon>Bacillota</taxon>
        <taxon>Clostridia</taxon>
        <taxon>Lachnospirales</taxon>
        <taxon>Lachnospiraceae</taxon>
        <taxon>Anaerobutyricum</taxon>
    </lineage>
</organism>